<dbReference type="STRING" id="471856.Jden_0966"/>
<dbReference type="Gene3D" id="1.10.3470.10">
    <property type="entry name" value="ABC transporter involved in vitamin B12 uptake, BtuC"/>
    <property type="match status" value="1"/>
</dbReference>
<keyword evidence="11" id="KW-1185">Reference proteome</keyword>
<dbReference type="KEGG" id="jde:Jden_0966"/>
<feature type="transmembrane region" description="Helical" evidence="9">
    <location>
        <begin position="99"/>
        <end position="116"/>
    </location>
</feature>
<feature type="transmembrane region" description="Helical" evidence="9">
    <location>
        <begin position="342"/>
        <end position="361"/>
    </location>
</feature>
<dbReference type="AlphaFoldDB" id="C7R300"/>
<comment type="similarity">
    <text evidence="2">Belongs to the binding-protein-dependent transport system permease family. FecCD subfamily.</text>
</comment>
<comment type="subcellular location">
    <subcellularLocation>
        <location evidence="1">Cell membrane</location>
        <topology evidence="1">Multi-pass membrane protein</topology>
    </subcellularLocation>
</comment>
<keyword evidence="5 9" id="KW-0812">Transmembrane</keyword>
<evidence type="ECO:0000313" key="11">
    <source>
        <dbReference type="Proteomes" id="UP000000628"/>
    </source>
</evidence>
<reference evidence="10 11" key="1">
    <citation type="journal article" date="2009" name="Stand. Genomic Sci.">
        <title>Complete genome sequence of Jonesia denitrificans type strain (Prevot 55134).</title>
        <authorList>
            <person name="Pukall R."/>
            <person name="Gehrich-Schroter G."/>
            <person name="Lapidus A."/>
            <person name="Nolan M."/>
            <person name="Glavina Del Rio T."/>
            <person name="Lucas S."/>
            <person name="Chen F."/>
            <person name="Tice H."/>
            <person name="Pitluck S."/>
            <person name="Cheng J.F."/>
            <person name="Copeland A."/>
            <person name="Saunders E."/>
            <person name="Brettin T."/>
            <person name="Detter J.C."/>
            <person name="Bruce D."/>
            <person name="Goodwin L."/>
            <person name="Pati A."/>
            <person name="Ivanova N."/>
            <person name="Mavromatis K."/>
            <person name="Ovchinnikova G."/>
            <person name="Chen A."/>
            <person name="Palaniappan K."/>
            <person name="Land M."/>
            <person name="Hauser L."/>
            <person name="Chang Y.J."/>
            <person name="Jeffries C.D."/>
            <person name="Chain P."/>
            <person name="Goker M."/>
            <person name="Bristow J."/>
            <person name="Eisen J.A."/>
            <person name="Markowitz V."/>
            <person name="Hugenholtz P."/>
            <person name="Kyrpides N.C."/>
            <person name="Klenk H.P."/>
            <person name="Han C."/>
        </authorList>
    </citation>
    <scope>NUCLEOTIDE SEQUENCE [LARGE SCALE GENOMIC DNA]</scope>
    <source>
        <strain evidence="11">ATCC 14870 / DSM 20603 / BCRC 15368 / CIP 55.134 / JCM 11481 / NBRC 15587 / NCTC 10816 / Prevot 55134</strain>
    </source>
</reference>
<dbReference type="GO" id="GO:0005886">
    <property type="term" value="C:plasma membrane"/>
    <property type="evidence" value="ECO:0007669"/>
    <property type="project" value="UniProtKB-SubCell"/>
</dbReference>
<dbReference type="InterPro" id="IPR000522">
    <property type="entry name" value="ABC_transptr_permease_BtuC"/>
</dbReference>
<dbReference type="InterPro" id="IPR022410">
    <property type="entry name" value="ABC_transptr_permease_F420-0"/>
</dbReference>
<feature type="transmembrane region" description="Helical" evidence="9">
    <location>
        <begin position="181"/>
        <end position="202"/>
    </location>
</feature>
<evidence type="ECO:0000256" key="7">
    <source>
        <dbReference type="ARBA" id="ARBA00023136"/>
    </source>
</evidence>
<evidence type="ECO:0000256" key="2">
    <source>
        <dbReference type="ARBA" id="ARBA00007935"/>
    </source>
</evidence>
<feature type="transmembrane region" description="Helical" evidence="9">
    <location>
        <begin position="31"/>
        <end position="54"/>
    </location>
</feature>
<dbReference type="HOGENOM" id="CLU_013016_0_1_11"/>
<evidence type="ECO:0000256" key="1">
    <source>
        <dbReference type="ARBA" id="ARBA00004651"/>
    </source>
</evidence>
<accession>C7R300</accession>
<dbReference type="InterPro" id="IPR037294">
    <property type="entry name" value="ABC_BtuC-like"/>
</dbReference>
<dbReference type="RefSeq" id="WP_015771250.1">
    <property type="nucleotide sequence ID" value="NC_013174.1"/>
</dbReference>
<dbReference type="FunFam" id="1.10.3470.10:FF:000001">
    <property type="entry name" value="Vitamin B12 ABC transporter permease BtuC"/>
    <property type="match status" value="1"/>
</dbReference>
<sequence>MAQVATDIPRPHQVAGEQSAPTGARGGRPRWAALAWGVAGLVVVLASIIGGVLVGPAQISVAQVLQVFATESGVGEGFPGVAVSRLEHAMVWDLRLPRVLTAGFVGAGLAISGVIMQSLTRNPLADPYLVGLSSGASLGAVSVLVLSASVALPVAAFLGSLGALIATLGLARALGTVTPTRVILAGLAVSQLCSALVSFVVFTAASGDTYREVLAWLLGSLASASWDSAAIGVAVYVVVGLPLLATGNVLDAFTFGESHAHALGVRVEQWRWALLIAVALLVGVLVSISGAIGFIGIIVPHTVRLFTGPRHRLLLPFSAMCGAVFLMWSDTLARIIMEPKEIPVGVITALVGAPIFAWALYRHRSGTPQ</sequence>
<dbReference type="PANTHER" id="PTHR30472">
    <property type="entry name" value="FERRIC ENTEROBACTIN TRANSPORT SYSTEM PERMEASE PROTEIN"/>
    <property type="match status" value="1"/>
</dbReference>
<feature type="transmembrane region" description="Helical" evidence="9">
    <location>
        <begin position="128"/>
        <end position="147"/>
    </location>
</feature>
<proteinExistence type="inferred from homology"/>
<organism evidence="10 11">
    <name type="scientific">Jonesia denitrificans (strain ATCC 14870 / DSM 20603 / BCRC 15368 / CIP 55.134 / JCM 11481 / NBRC 15587 / NCTC 10816 / Prevot 55134)</name>
    <name type="common">Listeria denitrificans</name>
    <dbReference type="NCBI Taxonomy" id="471856"/>
    <lineage>
        <taxon>Bacteria</taxon>
        <taxon>Bacillati</taxon>
        <taxon>Actinomycetota</taxon>
        <taxon>Actinomycetes</taxon>
        <taxon>Micrococcales</taxon>
        <taxon>Jonesiaceae</taxon>
        <taxon>Jonesia</taxon>
    </lineage>
</organism>
<dbReference type="Pfam" id="PF01032">
    <property type="entry name" value="FecCD"/>
    <property type="match status" value="1"/>
</dbReference>
<dbReference type="GO" id="GO:0033214">
    <property type="term" value="P:siderophore-iron import into cell"/>
    <property type="evidence" value="ECO:0007669"/>
    <property type="project" value="TreeGrafter"/>
</dbReference>
<feature type="transmembrane region" description="Helical" evidence="9">
    <location>
        <begin position="313"/>
        <end position="336"/>
    </location>
</feature>
<dbReference type="PANTHER" id="PTHR30472:SF67">
    <property type="entry name" value="PERMEASE OF ABC TRANSPORTER-RELATED"/>
    <property type="match status" value="1"/>
</dbReference>
<keyword evidence="3" id="KW-0813">Transport</keyword>
<dbReference type="CDD" id="cd06550">
    <property type="entry name" value="TM_ABC_iron-siderophores_like"/>
    <property type="match status" value="1"/>
</dbReference>
<feature type="transmembrane region" description="Helical" evidence="9">
    <location>
        <begin position="154"/>
        <end position="175"/>
    </location>
</feature>
<evidence type="ECO:0000256" key="4">
    <source>
        <dbReference type="ARBA" id="ARBA00022475"/>
    </source>
</evidence>
<keyword evidence="7 9" id="KW-0472">Membrane</keyword>
<keyword evidence="4" id="KW-1003">Cell membrane</keyword>
<evidence type="ECO:0000256" key="6">
    <source>
        <dbReference type="ARBA" id="ARBA00022989"/>
    </source>
</evidence>
<feature type="transmembrane region" description="Helical" evidence="9">
    <location>
        <begin position="272"/>
        <end position="301"/>
    </location>
</feature>
<dbReference type="Proteomes" id="UP000000628">
    <property type="component" value="Chromosome"/>
</dbReference>
<feature type="region of interest" description="Disordered" evidence="8">
    <location>
        <begin position="1"/>
        <end position="25"/>
    </location>
</feature>
<dbReference type="eggNOG" id="COG0609">
    <property type="taxonomic scope" value="Bacteria"/>
</dbReference>
<keyword evidence="6 9" id="KW-1133">Transmembrane helix</keyword>
<name>C7R300_JONDD</name>
<feature type="transmembrane region" description="Helical" evidence="9">
    <location>
        <begin position="214"/>
        <end position="239"/>
    </location>
</feature>
<evidence type="ECO:0000313" key="10">
    <source>
        <dbReference type="EMBL" id="ACV08622.1"/>
    </source>
</evidence>
<dbReference type="OrthoDB" id="9782305at2"/>
<dbReference type="SUPFAM" id="SSF81345">
    <property type="entry name" value="ABC transporter involved in vitamin B12 uptake, BtuC"/>
    <property type="match status" value="1"/>
</dbReference>
<evidence type="ECO:0000256" key="9">
    <source>
        <dbReference type="SAM" id="Phobius"/>
    </source>
</evidence>
<protein>
    <submittedName>
        <fullName evidence="10">Transport system permease protein</fullName>
    </submittedName>
</protein>
<gene>
    <name evidence="10" type="ordered locus">Jden_0966</name>
</gene>
<dbReference type="GO" id="GO:0022857">
    <property type="term" value="F:transmembrane transporter activity"/>
    <property type="evidence" value="ECO:0007669"/>
    <property type="project" value="InterPro"/>
</dbReference>
<dbReference type="EMBL" id="CP001706">
    <property type="protein sequence ID" value="ACV08622.1"/>
    <property type="molecule type" value="Genomic_DNA"/>
</dbReference>
<evidence type="ECO:0000256" key="5">
    <source>
        <dbReference type="ARBA" id="ARBA00022692"/>
    </source>
</evidence>
<evidence type="ECO:0000256" key="8">
    <source>
        <dbReference type="SAM" id="MobiDB-lite"/>
    </source>
</evidence>
<evidence type="ECO:0000256" key="3">
    <source>
        <dbReference type="ARBA" id="ARBA00022448"/>
    </source>
</evidence>
<dbReference type="NCBIfam" id="TIGR03869">
    <property type="entry name" value="F420-0_ABCperm"/>
    <property type="match status" value="1"/>
</dbReference>